<organism evidence="2 3">
    <name type="scientific">Legionella cardiaca</name>
    <dbReference type="NCBI Taxonomy" id="1071983"/>
    <lineage>
        <taxon>Bacteria</taxon>
        <taxon>Pseudomonadati</taxon>
        <taxon>Pseudomonadota</taxon>
        <taxon>Gammaproteobacteria</taxon>
        <taxon>Legionellales</taxon>
        <taxon>Legionellaceae</taxon>
        <taxon>Legionella</taxon>
    </lineage>
</organism>
<dbReference type="EMBL" id="CP119078">
    <property type="protein sequence ID" value="WED42701.1"/>
    <property type="molecule type" value="Genomic_DNA"/>
</dbReference>
<dbReference type="Proteomes" id="UP001222087">
    <property type="component" value="Chromosome"/>
</dbReference>
<proteinExistence type="predicted"/>
<feature type="compositionally biased region" description="Pro residues" evidence="1">
    <location>
        <begin position="35"/>
        <end position="52"/>
    </location>
</feature>
<evidence type="ECO:0000313" key="3">
    <source>
        <dbReference type="Proteomes" id="UP001222087"/>
    </source>
</evidence>
<feature type="region of interest" description="Disordered" evidence="1">
    <location>
        <begin position="1"/>
        <end position="52"/>
    </location>
</feature>
<gene>
    <name evidence="2" type="ORF">PXX05_12460</name>
</gene>
<protein>
    <submittedName>
        <fullName evidence="2">Uncharacterized protein</fullName>
    </submittedName>
</protein>
<accession>A0ABY8AR55</accession>
<name>A0ABY8AR55_9GAMM</name>
<feature type="compositionally biased region" description="Basic residues" evidence="1">
    <location>
        <begin position="1"/>
        <end position="10"/>
    </location>
</feature>
<evidence type="ECO:0000313" key="2">
    <source>
        <dbReference type="EMBL" id="WED42701.1"/>
    </source>
</evidence>
<feature type="compositionally biased region" description="Basic and acidic residues" evidence="1">
    <location>
        <begin position="11"/>
        <end position="22"/>
    </location>
</feature>
<sequence length="52" mass="5537">MKKSSHVSKKSTKEKMQKEHLKNVSGGSGAARPGDFPPETIPSAPLKPPPRG</sequence>
<keyword evidence="3" id="KW-1185">Reference proteome</keyword>
<dbReference type="RefSeq" id="WP_275088517.1">
    <property type="nucleotide sequence ID" value="NZ_CP119078.1"/>
</dbReference>
<evidence type="ECO:0000256" key="1">
    <source>
        <dbReference type="SAM" id="MobiDB-lite"/>
    </source>
</evidence>
<reference evidence="2 3" key="1">
    <citation type="submission" date="2023-02" db="EMBL/GenBank/DDBJ databases">
        <title>Genome Sequence of L. cardiaca H63T.</title>
        <authorList>
            <person name="Lopez A.E."/>
            <person name="Cianciotto N.P."/>
        </authorList>
    </citation>
    <scope>NUCLEOTIDE SEQUENCE [LARGE SCALE GENOMIC DNA]</scope>
    <source>
        <strain evidence="2 3">H63</strain>
    </source>
</reference>